<keyword evidence="10" id="KW-0084">Basement membrane</keyword>
<dbReference type="SMART" id="SM00209">
    <property type="entry name" value="TSP1"/>
    <property type="match status" value="13"/>
</dbReference>
<keyword evidence="13" id="KW-0325">Glycoprotein</keyword>
<feature type="binding site" evidence="15 17">
    <location>
        <position position="365"/>
    </location>
    <ligand>
        <name>Zn(2+)</name>
        <dbReference type="ChEBI" id="CHEBI:29105"/>
        <note>catalytic</note>
    </ligand>
</feature>
<dbReference type="InterPro" id="IPR036383">
    <property type="entry name" value="TSP1_rpt_sf"/>
</dbReference>
<evidence type="ECO:0000256" key="2">
    <source>
        <dbReference type="ARBA" id="ARBA00022525"/>
    </source>
</evidence>
<dbReference type="GO" id="GO:0005604">
    <property type="term" value="C:basement membrane"/>
    <property type="evidence" value="ECO:0007669"/>
    <property type="project" value="UniProtKB-SubCell"/>
</dbReference>
<dbReference type="FunFam" id="2.20.100.10:FF:000006">
    <property type="entry name" value="A disintegrin and metalloproteinase with thrombospondin motifs 1"/>
    <property type="match status" value="1"/>
</dbReference>
<dbReference type="PRINTS" id="PR01857">
    <property type="entry name" value="ADAMTSFAMILY"/>
</dbReference>
<dbReference type="InterPro" id="IPR024079">
    <property type="entry name" value="MetalloPept_cat_dom_sf"/>
</dbReference>
<feature type="chain" id="PRO_5043852985" description="A disintegrin and metalloproteinase with thrombospondin motifs 9" evidence="18">
    <location>
        <begin position="19"/>
        <end position="1866"/>
    </location>
</feature>
<keyword evidence="5 15" id="KW-0479">Metal-binding</keyword>
<dbReference type="GO" id="GO:0006508">
    <property type="term" value="P:proteolysis"/>
    <property type="evidence" value="ECO:0007669"/>
    <property type="project" value="UniProtKB-KW"/>
</dbReference>
<feature type="binding site" evidence="15">
    <location>
        <position position="425"/>
    </location>
    <ligand>
        <name>Ca(2+)</name>
        <dbReference type="ChEBI" id="CHEBI:29108"/>
        <label>1</label>
    </ligand>
</feature>
<keyword evidence="2" id="KW-0964">Secreted</keyword>
<feature type="binding site" evidence="15">
    <location>
        <position position="422"/>
    </location>
    <ligand>
        <name>Ca(2+)</name>
        <dbReference type="ChEBI" id="CHEBI:29108"/>
        <label>1</label>
    </ligand>
</feature>
<dbReference type="Pfam" id="PF17771">
    <property type="entry name" value="ADAMTS_CR_2"/>
    <property type="match status" value="1"/>
</dbReference>
<dbReference type="Pfam" id="PF19030">
    <property type="entry name" value="TSP1_ADAMTS"/>
    <property type="match status" value="9"/>
</dbReference>
<feature type="disulfide bond" evidence="16">
    <location>
        <begin position="321"/>
        <end position="327"/>
    </location>
</feature>
<feature type="binding site" evidence="15">
    <location>
        <position position="310"/>
    </location>
    <ligand>
        <name>Ca(2+)</name>
        <dbReference type="ChEBI" id="CHEBI:29108"/>
        <label>1</label>
    </ligand>
</feature>
<feature type="binding site" evidence="15 17">
    <location>
        <position position="371"/>
    </location>
    <ligand>
        <name>Zn(2+)</name>
        <dbReference type="ChEBI" id="CHEBI:29105"/>
        <note>catalytic</note>
    </ligand>
</feature>
<dbReference type="GO" id="GO:0030198">
    <property type="term" value="P:extracellular matrix organization"/>
    <property type="evidence" value="ECO:0007669"/>
    <property type="project" value="InterPro"/>
</dbReference>
<dbReference type="InterPro" id="IPR000884">
    <property type="entry name" value="TSP1_rpt"/>
</dbReference>
<proteinExistence type="predicted"/>
<feature type="active site" evidence="14 17">
    <location>
        <position position="362"/>
    </location>
</feature>
<dbReference type="InterPro" id="IPR013273">
    <property type="entry name" value="ADAMTS/ADAMTS-like"/>
</dbReference>
<evidence type="ECO:0008006" key="23">
    <source>
        <dbReference type="Google" id="ProtNLM"/>
    </source>
</evidence>
<feature type="disulfide bond" evidence="16">
    <location>
        <begin position="498"/>
        <end position="509"/>
    </location>
</feature>
<dbReference type="GO" id="GO:0004222">
    <property type="term" value="F:metalloendopeptidase activity"/>
    <property type="evidence" value="ECO:0007669"/>
    <property type="project" value="InterPro"/>
</dbReference>
<keyword evidence="12 16" id="KW-1015">Disulfide bond</keyword>
<protein>
    <recommendedName>
        <fullName evidence="23">A disintegrin and metalloproteinase with thrombospondin motifs 9</fullName>
    </recommendedName>
</protein>
<evidence type="ECO:0000256" key="16">
    <source>
        <dbReference type="PIRSR" id="PIRSR613273-3"/>
    </source>
</evidence>
<dbReference type="PANTHER" id="PTHR13723">
    <property type="entry name" value="ADAMTS A DISINTEGRIN AND METALLOPROTEASE WITH THROMBOSPONDIN MOTIFS PROTEASE"/>
    <property type="match status" value="1"/>
</dbReference>
<dbReference type="EMBL" id="CAXIEN010000052">
    <property type="protein sequence ID" value="CAL1271031.1"/>
    <property type="molecule type" value="Genomic_DNA"/>
</dbReference>
<feature type="domain" description="GON" evidence="20">
    <location>
        <begin position="1668"/>
        <end position="1866"/>
    </location>
</feature>
<evidence type="ECO:0000256" key="13">
    <source>
        <dbReference type="ARBA" id="ARBA00023180"/>
    </source>
</evidence>
<feature type="domain" description="Peptidase M12B" evidence="19">
    <location>
        <begin position="217"/>
        <end position="427"/>
    </location>
</feature>
<comment type="cofactor">
    <cofactor evidence="15">
        <name>Zn(2+)</name>
        <dbReference type="ChEBI" id="CHEBI:29105"/>
    </cofactor>
    <text evidence="15">Binds 1 zinc ion per subunit.</text>
</comment>
<dbReference type="PROSITE" id="PS51046">
    <property type="entry name" value="GON"/>
    <property type="match status" value="1"/>
</dbReference>
<evidence type="ECO:0000256" key="15">
    <source>
        <dbReference type="PIRSR" id="PIRSR613273-2"/>
    </source>
</evidence>
<dbReference type="Gene3D" id="2.60.120.830">
    <property type="match status" value="1"/>
</dbReference>
<feature type="disulfide bond" evidence="16">
    <location>
        <begin position="533"/>
        <end position="570"/>
    </location>
</feature>
<feature type="binding site" evidence="15">
    <location>
        <position position="303"/>
    </location>
    <ligand>
        <name>Ca(2+)</name>
        <dbReference type="ChEBI" id="CHEBI:29108"/>
        <label>1</label>
    </ligand>
</feature>
<feature type="disulfide bond" evidence="16">
    <location>
        <begin position="377"/>
        <end position="406"/>
    </location>
</feature>
<dbReference type="Pfam" id="PF05986">
    <property type="entry name" value="ADAMTS_spacer1"/>
    <property type="match status" value="1"/>
</dbReference>
<evidence type="ECO:0000256" key="1">
    <source>
        <dbReference type="ARBA" id="ARBA00004302"/>
    </source>
</evidence>
<feature type="binding site" evidence="15">
    <location>
        <position position="220"/>
    </location>
    <ligand>
        <name>Ca(2+)</name>
        <dbReference type="ChEBI" id="CHEBI:29108"/>
        <label>1</label>
    </ligand>
</feature>
<dbReference type="Gene3D" id="3.40.1620.60">
    <property type="match status" value="1"/>
</dbReference>
<dbReference type="Pfam" id="PF08685">
    <property type="entry name" value="GON"/>
    <property type="match status" value="1"/>
</dbReference>
<evidence type="ECO:0000256" key="4">
    <source>
        <dbReference type="ARBA" id="ARBA00022670"/>
    </source>
</evidence>
<dbReference type="SUPFAM" id="SSF82895">
    <property type="entry name" value="TSP-1 type 1 repeat"/>
    <property type="match status" value="11"/>
</dbReference>
<keyword evidence="3" id="KW-0272">Extracellular matrix</keyword>
<dbReference type="Pfam" id="PF00090">
    <property type="entry name" value="TSP_1"/>
    <property type="match status" value="2"/>
</dbReference>
<feature type="disulfide bond" evidence="16">
    <location>
        <begin position="537"/>
        <end position="575"/>
    </location>
</feature>
<dbReference type="PANTHER" id="PTHR13723:SF278">
    <property type="entry name" value="ADAM METALLOPEPTIDASE WITH THROMBOSPONDIN TYPE 1 MOTIF A, ISOFORM B"/>
    <property type="match status" value="1"/>
</dbReference>
<evidence type="ECO:0000259" key="20">
    <source>
        <dbReference type="PROSITE" id="PS51046"/>
    </source>
</evidence>
<evidence type="ECO:0000256" key="10">
    <source>
        <dbReference type="ARBA" id="ARBA00022869"/>
    </source>
</evidence>
<comment type="subcellular location">
    <subcellularLocation>
        <location evidence="1">Secreted</location>
        <location evidence="1">Extracellular space</location>
        <location evidence="1">Extracellular matrix</location>
        <location evidence="1">Basement membrane</location>
    </subcellularLocation>
</comment>
<feature type="binding site" evidence="15">
    <location>
        <position position="220"/>
    </location>
    <ligand>
        <name>Ca(2+)</name>
        <dbReference type="ChEBI" id="CHEBI:29108"/>
        <label>2</label>
    </ligand>
</feature>
<dbReference type="FunFam" id="3.40.390.10:FF:000001">
    <property type="entry name" value="A disintegrin and metalloproteinase with thrombospondin motifs 1"/>
    <property type="match status" value="1"/>
</dbReference>
<reference evidence="21 22" key="1">
    <citation type="submission" date="2024-04" db="EMBL/GenBank/DDBJ databases">
        <authorList>
            <person name="Rising A."/>
            <person name="Reimegard J."/>
            <person name="Sonavane S."/>
            <person name="Akerstrom W."/>
            <person name="Nylinder S."/>
            <person name="Hedman E."/>
            <person name="Kallberg Y."/>
        </authorList>
    </citation>
    <scope>NUCLEOTIDE SEQUENCE [LARGE SCALE GENOMIC DNA]</scope>
</reference>
<comment type="caution">
    <text evidence="21">The sequence shown here is derived from an EMBL/GenBank/DDBJ whole genome shotgun (WGS) entry which is preliminary data.</text>
</comment>
<keyword evidence="22" id="KW-1185">Reference proteome</keyword>
<feature type="binding site" evidence="15">
    <location>
        <position position="425"/>
    </location>
    <ligand>
        <name>Ca(2+)</name>
        <dbReference type="ChEBI" id="CHEBI:29108"/>
        <label>2</label>
    </ligand>
</feature>
<keyword evidence="9 15" id="KW-0862">Zinc</keyword>
<dbReference type="GO" id="GO:0008270">
    <property type="term" value="F:zinc ion binding"/>
    <property type="evidence" value="ECO:0007669"/>
    <property type="project" value="InterPro"/>
</dbReference>
<organism evidence="21 22">
    <name type="scientific">Larinioides sclopetarius</name>
    <dbReference type="NCBI Taxonomy" id="280406"/>
    <lineage>
        <taxon>Eukaryota</taxon>
        <taxon>Metazoa</taxon>
        <taxon>Ecdysozoa</taxon>
        <taxon>Arthropoda</taxon>
        <taxon>Chelicerata</taxon>
        <taxon>Arachnida</taxon>
        <taxon>Araneae</taxon>
        <taxon>Araneomorphae</taxon>
        <taxon>Entelegynae</taxon>
        <taxon>Araneoidea</taxon>
        <taxon>Araneidae</taxon>
        <taxon>Larinioides</taxon>
    </lineage>
</organism>
<dbReference type="InterPro" id="IPR045371">
    <property type="entry name" value="ADAMTS_CR_3"/>
</dbReference>
<keyword evidence="8" id="KW-0378">Hydrolase</keyword>
<feature type="signal peptide" evidence="18">
    <location>
        <begin position="1"/>
        <end position="18"/>
    </location>
</feature>
<evidence type="ECO:0000256" key="7">
    <source>
        <dbReference type="ARBA" id="ARBA00022737"/>
    </source>
</evidence>
<feature type="disulfide bond" evidence="16">
    <location>
        <begin position="463"/>
        <end position="485"/>
    </location>
</feature>
<evidence type="ECO:0000256" key="9">
    <source>
        <dbReference type="ARBA" id="ARBA00022833"/>
    </source>
</evidence>
<evidence type="ECO:0000256" key="8">
    <source>
        <dbReference type="ARBA" id="ARBA00022801"/>
    </source>
</evidence>
<dbReference type="Gene3D" id="3.40.390.10">
    <property type="entry name" value="Collagenase (Catalytic Domain)"/>
    <property type="match status" value="1"/>
</dbReference>
<dbReference type="PROSITE" id="PS50092">
    <property type="entry name" value="TSP1"/>
    <property type="match status" value="13"/>
</dbReference>
<feature type="disulfide bond" evidence="16">
    <location>
        <begin position="548"/>
        <end position="560"/>
    </location>
</feature>
<dbReference type="PROSITE" id="PS50215">
    <property type="entry name" value="ADAM_MEPRO"/>
    <property type="match status" value="1"/>
</dbReference>
<comment type="caution">
    <text evidence="17">Lacks conserved residue(s) required for the propagation of feature annotation.</text>
</comment>
<evidence type="ECO:0000256" key="11">
    <source>
        <dbReference type="ARBA" id="ARBA00023049"/>
    </source>
</evidence>
<feature type="binding site" evidence="15">
    <location>
        <position position="303"/>
    </location>
    <ligand>
        <name>Ca(2+)</name>
        <dbReference type="ChEBI" id="CHEBI:29108"/>
        <label>2</label>
    </ligand>
</feature>
<keyword evidence="4" id="KW-0645">Protease</keyword>
<dbReference type="InterPro" id="IPR050439">
    <property type="entry name" value="ADAMTS_ADAMTS-like"/>
</dbReference>
<evidence type="ECO:0000313" key="21">
    <source>
        <dbReference type="EMBL" id="CAL1271031.1"/>
    </source>
</evidence>
<keyword evidence="6 18" id="KW-0732">Signal</keyword>
<feature type="binding site" evidence="15 17">
    <location>
        <position position="361"/>
    </location>
    <ligand>
        <name>Zn(2+)</name>
        <dbReference type="ChEBI" id="CHEBI:29105"/>
        <note>catalytic</note>
    </ligand>
</feature>
<feature type="disulfide bond" evidence="16">
    <location>
        <begin position="469"/>
        <end position="504"/>
    </location>
</feature>
<dbReference type="Pfam" id="PF19236">
    <property type="entry name" value="ADAMTS_CR_3"/>
    <property type="match status" value="1"/>
</dbReference>
<dbReference type="FunFam" id="2.20.100.10:FF:000005">
    <property type="entry name" value="ADAM metallopeptidase with thrombospondin type 1 motif 9"/>
    <property type="match status" value="5"/>
</dbReference>
<dbReference type="Proteomes" id="UP001497382">
    <property type="component" value="Unassembled WGS sequence"/>
</dbReference>
<dbReference type="CDD" id="cd04273">
    <property type="entry name" value="ZnMc_ADAMTS_like"/>
    <property type="match status" value="1"/>
</dbReference>
<evidence type="ECO:0000259" key="19">
    <source>
        <dbReference type="PROSITE" id="PS50215"/>
    </source>
</evidence>
<evidence type="ECO:0000256" key="17">
    <source>
        <dbReference type="PROSITE-ProRule" id="PRU00276"/>
    </source>
</evidence>
<dbReference type="InterPro" id="IPR010294">
    <property type="entry name" value="ADAMTS_spacer1"/>
</dbReference>
<keyword evidence="15" id="KW-0106">Calcium</keyword>
<evidence type="ECO:0000256" key="6">
    <source>
        <dbReference type="ARBA" id="ARBA00022729"/>
    </source>
</evidence>
<feature type="disulfide bond" evidence="16">
    <location>
        <begin position="339"/>
        <end position="422"/>
    </location>
</feature>
<dbReference type="InterPro" id="IPR012314">
    <property type="entry name" value="Pept_M12B_GON-ADAMTSs"/>
</dbReference>
<dbReference type="Pfam" id="PF01421">
    <property type="entry name" value="Reprolysin"/>
    <property type="match status" value="1"/>
</dbReference>
<dbReference type="SUPFAM" id="SSF55486">
    <property type="entry name" value="Metalloproteases ('zincins'), catalytic domain"/>
    <property type="match status" value="1"/>
</dbReference>
<keyword evidence="11" id="KW-0482">Metalloprotease</keyword>
<dbReference type="InterPro" id="IPR001590">
    <property type="entry name" value="Peptidase_M12B"/>
</dbReference>
<dbReference type="InterPro" id="IPR041645">
    <property type="entry name" value="ADAMTS_CR_2"/>
</dbReference>
<evidence type="ECO:0000256" key="12">
    <source>
        <dbReference type="ARBA" id="ARBA00023157"/>
    </source>
</evidence>
<evidence type="ECO:0000256" key="18">
    <source>
        <dbReference type="SAM" id="SignalP"/>
    </source>
</evidence>
<feature type="binding site" description="in inhibited form" evidence="15">
    <location>
        <position position="175"/>
    </location>
    <ligand>
        <name>Zn(2+)</name>
        <dbReference type="ChEBI" id="CHEBI:29105"/>
        <note>catalytic</note>
    </ligand>
</feature>
<dbReference type="Gene3D" id="2.20.100.10">
    <property type="entry name" value="Thrombospondin type-1 (TSP1) repeat"/>
    <property type="match status" value="11"/>
</dbReference>
<feature type="disulfide bond" evidence="16">
    <location>
        <begin position="452"/>
        <end position="474"/>
    </location>
</feature>
<evidence type="ECO:0000256" key="14">
    <source>
        <dbReference type="PIRSR" id="PIRSR613273-1"/>
    </source>
</evidence>
<gene>
    <name evidence="21" type="ORF">LARSCL_LOCUS5618</name>
</gene>
<dbReference type="FunFam" id="2.60.120.830:FF:000001">
    <property type="entry name" value="A disintegrin and metalloproteinase with thrombospondin motifs 1"/>
    <property type="match status" value="1"/>
</dbReference>
<name>A0AAV1ZIZ4_9ARAC</name>
<evidence type="ECO:0000313" key="22">
    <source>
        <dbReference type="Proteomes" id="UP001497382"/>
    </source>
</evidence>
<accession>A0AAV1ZIZ4</accession>
<sequence>MLTPVILTLAALYTPLLAHKTPDQTDDSPRITVYPVRIDMHGIAYPHHLQFRRKGQATWHGKTRYKFQGYNRTWIIELQPYHHHLKFNLTKLEARTIVQSGCYYKGRVIGEIISSVKVSLCEGMTGDIHLSEGDYVISPFSYNASSFHPHHLSPLQHLDSERWWRPLLAEDIQFCDVKDELMDHEKQEPLLNRFQTDSPSNSSAPLIRKKRSESRELHLEVLVVADSKMARYHGPNLDHYILTLMSTVALIYKDPSIGNHINIAVVDIVVLNETADNEIIHHIAPITLRKFCRWQHKHNRIHDSDPKHYDTAILITREDLCRFPGACDTLGLAQSGMVCDSESSCAIVEDNGLSAAFTIAHELGHVMSIPHDDDSKCSRFHSQKKKLHVMARMLDYNSHPWSWSECSRQYLTTFFDVGYGRCLMDKPGRNRLLLDDEFQQPPGQLYPRDRQCELVFGPKSRICPYMPECKRLWCTMDGDSAQGGCRTQHMPWADGTLCGESKRCYQGECIRYRPAGLTPIDGQWGKWKPFGTCSRTCGGGIQQAFRECDSPKPSNGGRYCTGIRVKYKSCNTHDCPPGSGDFRAEQCTEFNDKDINLPGVPQWSTKWVPQYTGIPPHDKCKLYCKINDSSSYFVLREKVIDGTPCDLGSFDICVNGKCEIAGCDHILHSKVSLDRCGVCGGSNNTCKEIKGNFNKKVDYGYHNVVMIPPGASNLRVIQHSPDGSVDDNYIALKDASEKYILNGDFMISMFPKTLAYHGITIDYSGSHSVIEHINSSDPLTKDLFVQVLVVGKLQPPNISFSYTVPLTGTRLYSWKLATQYSECTRLCNGISSLKPICVRLSDQYPVNEDHCNDISKPSLQKTRKCNEHCILKWQDVSKLDCSVQCRRGIRQRIIKCMKEERLTKIAHAVPEEHCMHLGPKPSSQEKCSISCRNSSWIYSDWSECSVSCGIGTQHRTSECRNAENIKQPEDHCDSSTKIVSKVCDQGPCPHWMVGNWTECSVTCGLGVKQRPFWCQHENKYVDRRYCENDNTPIAKETCNMGDCFEWKTGPWEPCPVKCGNGTTHRVISCQSSSNQEVDESYCSSLNRPPTSKSCSSGFPCSSNFSVKKKNPFHNRFKEWKPPPLRTLSDTNSIPEFNRAIWKEGSWSKCSNTCGEGVKRRTITCHDSHDDSRLSLSYCDSKRKPKTTEKCIGRQCTRWETEEWSECSCDTKSRSRKVTCLIEKNKFRINECNVEEKPHSSENCECIHKMHFQPHPVNYSEWKIGPWAECSVSCGNGVKRRQVVCYNIFDGVESFDCDLHRKPSETLECNNGPCPDWSADKWSECSVSCGNGTQVRSVLCFNDNGEIMPDISCNLLKKPKEEQSCYKQPCSELASEFNWIIGPWPQCSASCGEGTQFRSVVCLSTEGHEEAEEKCPSPKPIVVQSCVLGMCSTWKWSEWSQCPKSCGFHQQYRHAHCIRGERIVNDEDCFEPKPATERRQCKIPLECSYKWRKGLWSPCYASCGSTYKTREVVCVDNENNRVPEELCSSQNRPKTKRKCNLKACPYTWLAGQWSECSKTCSEGIRERHVACHAVNEYGWVEPEEVEKHFCGMGAREPKRVEACNYGNCSSGFIWKPEEWQSCKGPCHNAKQKRKLHCFDLEGKRVPNRRCNTSLKPKKKRRCTSSPECPPKSCLDIHNSQRKTADGNYQIVVKGKLVIVYCHAMNTLHPQEYINLRDRNYAVIHSTSLGSQYDTSERCLTNNVGRECDCDRKDFGYSVFSKIALNISSLKLITDDYTFSQTYHGKPVPYGTAGDCFRKPDCPQGMFFISLQGTGFRVAHDTNWISKTGAGQIVIRRTMNDEVVKGKCGGYCDLCIPDPKIGLSVDIS</sequence>
<feature type="disulfide bond" evidence="16">
    <location>
        <begin position="292"/>
        <end position="345"/>
    </location>
</feature>
<evidence type="ECO:0000256" key="3">
    <source>
        <dbReference type="ARBA" id="ARBA00022530"/>
    </source>
</evidence>
<keyword evidence="7" id="KW-0677">Repeat</keyword>
<evidence type="ECO:0000256" key="5">
    <source>
        <dbReference type="ARBA" id="ARBA00022723"/>
    </source>
</evidence>